<dbReference type="Pfam" id="PF08107">
    <property type="entry name" value="Antimicrobial12"/>
    <property type="match status" value="1"/>
</dbReference>
<keyword evidence="5" id="KW-0044">Antibiotic</keyword>
<accession>A0A3Q2EIF2</accession>
<evidence type="ECO:0000256" key="6">
    <source>
        <dbReference type="SAM" id="SignalP"/>
    </source>
</evidence>
<dbReference type="Proteomes" id="UP000265020">
    <property type="component" value="Unassembled WGS sequence"/>
</dbReference>
<protein>
    <submittedName>
        <fullName evidence="7">Uncharacterized protein</fullName>
    </submittedName>
</protein>
<reference evidence="7" key="1">
    <citation type="submission" date="2025-08" db="UniProtKB">
        <authorList>
            <consortium name="Ensembl"/>
        </authorList>
    </citation>
    <scope>IDENTIFICATION</scope>
</reference>
<comment type="similarity">
    <text evidence="2">Belongs to the pleurocidin family.</text>
</comment>
<name>A0A3Q2EIF2_CYPVA</name>
<evidence type="ECO:0000256" key="5">
    <source>
        <dbReference type="ARBA" id="ARBA00023022"/>
    </source>
</evidence>
<proteinExistence type="inferred from homology"/>
<keyword evidence="4" id="KW-0929">Antimicrobial</keyword>
<organism evidence="7 8">
    <name type="scientific">Cyprinodon variegatus</name>
    <name type="common">Sheepshead minnow</name>
    <dbReference type="NCBI Taxonomy" id="28743"/>
    <lineage>
        <taxon>Eukaryota</taxon>
        <taxon>Metazoa</taxon>
        <taxon>Chordata</taxon>
        <taxon>Craniata</taxon>
        <taxon>Vertebrata</taxon>
        <taxon>Euteleostomi</taxon>
        <taxon>Actinopterygii</taxon>
        <taxon>Neopterygii</taxon>
        <taxon>Teleostei</taxon>
        <taxon>Neoteleostei</taxon>
        <taxon>Acanthomorphata</taxon>
        <taxon>Ovalentaria</taxon>
        <taxon>Atherinomorphae</taxon>
        <taxon>Cyprinodontiformes</taxon>
        <taxon>Cyprinodontidae</taxon>
        <taxon>Cyprinodon</taxon>
    </lineage>
</organism>
<evidence type="ECO:0000313" key="7">
    <source>
        <dbReference type="Ensembl" id="ENSCVAP00000032147.1"/>
    </source>
</evidence>
<evidence type="ECO:0000313" key="8">
    <source>
        <dbReference type="Proteomes" id="UP000265020"/>
    </source>
</evidence>
<evidence type="ECO:0000256" key="1">
    <source>
        <dbReference type="ARBA" id="ARBA00004613"/>
    </source>
</evidence>
<sequence length="44" mass="4809">MKTIRAFLVLSIVVMIAEPGKSALISGIRNIIHGLRKVSGKVYK</sequence>
<dbReference type="AlphaFoldDB" id="A0A3Q2EIF2"/>
<comment type="subcellular location">
    <subcellularLocation>
        <location evidence="1">Secreted</location>
    </subcellularLocation>
</comment>
<dbReference type="Ensembl" id="ENSCVAT00000027688.1">
    <property type="protein sequence ID" value="ENSCVAP00000032147.1"/>
    <property type="gene ID" value="ENSCVAG00000021967.1"/>
</dbReference>
<dbReference type="GO" id="GO:0042742">
    <property type="term" value="P:defense response to bacterium"/>
    <property type="evidence" value="ECO:0007669"/>
    <property type="project" value="UniProtKB-KW"/>
</dbReference>
<dbReference type="InterPro" id="IPR012515">
    <property type="entry name" value="Antimicrobial12"/>
</dbReference>
<keyword evidence="8" id="KW-1185">Reference proteome</keyword>
<keyword evidence="6" id="KW-0732">Signal</keyword>
<feature type="signal peptide" evidence="6">
    <location>
        <begin position="1"/>
        <end position="22"/>
    </location>
</feature>
<evidence type="ECO:0000256" key="2">
    <source>
        <dbReference type="ARBA" id="ARBA00007419"/>
    </source>
</evidence>
<evidence type="ECO:0000256" key="3">
    <source>
        <dbReference type="ARBA" id="ARBA00022525"/>
    </source>
</evidence>
<keyword evidence="3" id="KW-0964">Secreted</keyword>
<evidence type="ECO:0000256" key="4">
    <source>
        <dbReference type="ARBA" id="ARBA00022529"/>
    </source>
</evidence>
<dbReference type="GO" id="GO:0005576">
    <property type="term" value="C:extracellular region"/>
    <property type="evidence" value="ECO:0007669"/>
    <property type="project" value="UniProtKB-SubCell"/>
</dbReference>
<reference evidence="7" key="2">
    <citation type="submission" date="2025-09" db="UniProtKB">
        <authorList>
            <consortium name="Ensembl"/>
        </authorList>
    </citation>
    <scope>IDENTIFICATION</scope>
</reference>
<feature type="chain" id="PRO_5018537881" evidence="6">
    <location>
        <begin position="23"/>
        <end position="44"/>
    </location>
</feature>